<proteinExistence type="predicted"/>
<name>A0A6A4PQL3_LUPAL</name>
<dbReference type="PANTHER" id="PTHR24209:SF25">
    <property type="entry name" value="PROTEIN DA1-RELATED 1"/>
    <property type="match status" value="1"/>
</dbReference>
<gene>
    <name evidence="1" type="ORF">Lalb_Chr11g0062461</name>
</gene>
<dbReference type="OrthoDB" id="25414at2759"/>
<protein>
    <submittedName>
        <fullName evidence="1">Uncharacterized protein</fullName>
    </submittedName>
</protein>
<evidence type="ECO:0000313" key="1">
    <source>
        <dbReference type="EMBL" id="KAE9603586.1"/>
    </source>
</evidence>
<dbReference type="AlphaFoldDB" id="A0A6A4PQL3"/>
<sequence length="52" mass="6232">MESAIMDTNECQPLYAEIHQFYDDLHMPVNKRVPLLLVENKQLYKMVCEKMM</sequence>
<dbReference type="PANTHER" id="PTHR24209">
    <property type="entry name" value="PROTEIN DA1-RELATED 2"/>
    <property type="match status" value="1"/>
</dbReference>
<dbReference type="EMBL" id="WOCE01000011">
    <property type="protein sequence ID" value="KAE9603586.1"/>
    <property type="molecule type" value="Genomic_DNA"/>
</dbReference>
<reference evidence="2" key="1">
    <citation type="journal article" date="2020" name="Nat. Commun.">
        <title>Genome sequence of the cluster root forming white lupin.</title>
        <authorList>
            <person name="Hufnagel B."/>
            <person name="Marques A."/>
            <person name="Soriano A."/>
            <person name="Marques L."/>
            <person name="Divol F."/>
            <person name="Doumas P."/>
            <person name="Sallet E."/>
            <person name="Mancinotti D."/>
            <person name="Carrere S."/>
            <person name="Marande W."/>
            <person name="Arribat S."/>
            <person name="Keller J."/>
            <person name="Huneau C."/>
            <person name="Blein T."/>
            <person name="Aime D."/>
            <person name="Laguerre M."/>
            <person name="Taylor J."/>
            <person name="Schubert V."/>
            <person name="Nelson M."/>
            <person name="Geu-Flores F."/>
            <person name="Crespi M."/>
            <person name="Gallardo-Guerrero K."/>
            <person name="Delaux P.-M."/>
            <person name="Salse J."/>
            <person name="Berges H."/>
            <person name="Guyot R."/>
            <person name="Gouzy J."/>
            <person name="Peret B."/>
        </authorList>
    </citation>
    <scope>NUCLEOTIDE SEQUENCE [LARGE SCALE GENOMIC DNA]</scope>
    <source>
        <strain evidence="2">cv. Amiga</strain>
    </source>
</reference>
<accession>A0A6A4PQL3</accession>
<organism evidence="1 2">
    <name type="scientific">Lupinus albus</name>
    <name type="common">White lupine</name>
    <name type="synonym">Lupinus termis</name>
    <dbReference type="NCBI Taxonomy" id="3870"/>
    <lineage>
        <taxon>Eukaryota</taxon>
        <taxon>Viridiplantae</taxon>
        <taxon>Streptophyta</taxon>
        <taxon>Embryophyta</taxon>
        <taxon>Tracheophyta</taxon>
        <taxon>Spermatophyta</taxon>
        <taxon>Magnoliopsida</taxon>
        <taxon>eudicotyledons</taxon>
        <taxon>Gunneridae</taxon>
        <taxon>Pentapetalae</taxon>
        <taxon>rosids</taxon>
        <taxon>fabids</taxon>
        <taxon>Fabales</taxon>
        <taxon>Fabaceae</taxon>
        <taxon>Papilionoideae</taxon>
        <taxon>50 kb inversion clade</taxon>
        <taxon>genistoids sensu lato</taxon>
        <taxon>core genistoids</taxon>
        <taxon>Genisteae</taxon>
        <taxon>Lupinus</taxon>
    </lineage>
</organism>
<keyword evidence="2" id="KW-1185">Reference proteome</keyword>
<dbReference type="InterPro" id="IPR045218">
    <property type="entry name" value="DA1-like"/>
</dbReference>
<comment type="caution">
    <text evidence="1">The sequence shown here is derived from an EMBL/GenBank/DDBJ whole genome shotgun (WGS) entry which is preliminary data.</text>
</comment>
<evidence type="ECO:0000313" key="2">
    <source>
        <dbReference type="Proteomes" id="UP000447434"/>
    </source>
</evidence>
<dbReference type="GO" id="GO:0043130">
    <property type="term" value="F:ubiquitin binding"/>
    <property type="evidence" value="ECO:0007669"/>
    <property type="project" value="TreeGrafter"/>
</dbReference>
<dbReference type="Proteomes" id="UP000447434">
    <property type="component" value="Chromosome 11"/>
</dbReference>